<name>Q12XW9_METBU</name>
<proteinExistence type="predicted"/>
<dbReference type="KEGG" id="mbu:Mbur_0745"/>
<evidence type="ECO:0000313" key="1">
    <source>
        <dbReference type="EMBL" id="ABE51707.1"/>
    </source>
</evidence>
<protein>
    <submittedName>
        <fullName evidence="1">Uncharacterized protein</fullName>
    </submittedName>
</protein>
<dbReference type="AlphaFoldDB" id="Q12XW9"/>
<sequence length="102" mass="12203">MVNVEKTNQTLLRKFAEKQDYEKRKIVFWYEKDETADEDSFAQIEEELAKHDIKIKVLADNFYEVKKFLEVEDTASNYLINSQDEERGPEDNWLLDIQMYSG</sequence>
<organism evidence="1 2">
    <name type="scientific">Methanococcoides burtonii (strain DSM 6242 / NBRC 107633 / OCM 468 / ACE-M)</name>
    <dbReference type="NCBI Taxonomy" id="259564"/>
    <lineage>
        <taxon>Archaea</taxon>
        <taxon>Methanobacteriati</taxon>
        <taxon>Methanobacteriota</taxon>
        <taxon>Stenosarchaea group</taxon>
        <taxon>Methanomicrobia</taxon>
        <taxon>Methanosarcinales</taxon>
        <taxon>Methanosarcinaceae</taxon>
        <taxon>Methanococcoides</taxon>
    </lineage>
</organism>
<gene>
    <name evidence="1" type="ordered locus">Mbur_0745</name>
</gene>
<dbReference type="Proteomes" id="UP000001979">
    <property type="component" value="Chromosome"/>
</dbReference>
<reference evidence="2" key="1">
    <citation type="journal article" date="2009" name="ISME J.">
        <title>The genome sequence of the psychrophilic archaeon, Methanococcoides burtonii: the role of genome evolution in cold adaptation.</title>
        <authorList>
            <person name="Allen M.A."/>
            <person name="Lauro F.M."/>
            <person name="Williams T.J."/>
            <person name="Burg D."/>
            <person name="Siddiqui K.S."/>
            <person name="De Francisci D."/>
            <person name="Chong K.W."/>
            <person name="Pilak O."/>
            <person name="Chew H.H."/>
            <person name="De Maere M.Z."/>
            <person name="Ting L."/>
            <person name="Katrib M."/>
            <person name="Ng C."/>
            <person name="Sowers K.R."/>
            <person name="Galperin M.Y."/>
            <person name="Anderson I.J."/>
            <person name="Ivanova N."/>
            <person name="Dalin E."/>
            <person name="Martinez M."/>
            <person name="Lapidus A."/>
            <person name="Hauser L."/>
            <person name="Land M."/>
            <person name="Thomas T."/>
            <person name="Cavicchioli R."/>
        </authorList>
    </citation>
    <scope>NUCLEOTIDE SEQUENCE [LARGE SCALE GENOMIC DNA]</scope>
    <source>
        <strain evidence="2">DSM 6242 / NBRC 107633 / OCM 468 / ACE-M</strain>
    </source>
</reference>
<evidence type="ECO:0000313" key="2">
    <source>
        <dbReference type="Proteomes" id="UP000001979"/>
    </source>
</evidence>
<dbReference type="GeneID" id="3996649"/>
<dbReference type="HOGENOM" id="CLU_2271031_0_0_2"/>
<accession>Q12XW9</accession>
<dbReference type="RefSeq" id="WP_011498863.1">
    <property type="nucleotide sequence ID" value="NC_007955.1"/>
</dbReference>
<keyword evidence="2" id="KW-1185">Reference proteome</keyword>
<dbReference type="EMBL" id="CP000300">
    <property type="protein sequence ID" value="ABE51707.1"/>
    <property type="molecule type" value="Genomic_DNA"/>
</dbReference>
<dbReference type="OrthoDB" id="82438at2157"/>